<protein>
    <submittedName>
        <fullName evidence="3">Serine/threonine protein phosphatase</fullName>
    </submittedName>
</protein>
<dbReference type="SUPFAM" id="SSF49464">
    <property type="entry name" value="Carboxypeptidase regulatory domain-like"/>
    <property type="match status" value="1"/>
</dbReference>
<dbReference type="Gene3D" id="3.60.21.10">
    <property type="match status" value="1"/>
</dbReference>
<evidence type="ECO:0000313" key="3">
    <source>
        <dbReference type="EMBL" id="BBL03512.1"/>
    </source>
</evidence>
<dbReference type="GeneID" id="78341537"/>
<dbReference type="Pfam" id="PF16370">
    <property type="entry name" value="MetallophosC"/>
    <property type="match status" value="1"/>
</dbReference>
<dbReference type="EMBL" id="AP019735">
    <property type="protein sequence ID" value="BBL03512.1"/>
    <property type="molecule type" value="Genomic_DNA"/>
</dbReference>
<dbReference type="PROSITE" id="PS51257">
    <property type="entry name" value="PROKAR_LIPOPROTEIN"/>
    <property type="match status" value="1"/>
</dbReference>
<dbReference type="PANTHER" id="PTHR43143">
    <property type="entry name" value="METALLOPHOSPHOESTERASE, CALCINEURIN SUPERFAMILY"/>
    <property type="match status" value="1"/>
</dbReference>
<sequence length="531" mass="59697">MKRFFHTLVALLLLAACTDGNNELGSKDPFSIPDKEGCNVKGTVFDDYGTPLEGIVVSDGLQTTQTDRNGHFWLSSDLSKRRFVTVTVPSGYEIESKEGLPQFFDRIPEGSTSFSTEFRLRSRRGNSDRFTVFMVGDPQIRARDRGYDKFAYHSIDMFEDMCRDMNKLCATMTDRPVYGIGLGDLIHEDANMWEIYRSGVKTLSFPMFGVIGNHDHDTKAPTDGEAIRPYEENIGPTNYSFDLGRLHFICLDNIVMKGDGAGGYSDGLSDEVYTWLCNDLKYVPKEKMIMICSHSSMFGKPGKDPVDVDKNGRLYAQKLSEYKYVHSWAGHSHINFNKVYSKSGENRLSNIEGHIVARATGALWLNEWVCSDGTPRGYYVVDVDGEKIEWHYHPCGNQLGVSNGLGDDYQMRVYSPSDYGDGYVYANVWAWDALWGSVLYTDNGPNAVAGRPMARIESYDKAYKECCDRSNSKPGNLAKEEFKPDTNVKHLFRIKPSDGATSCTVEVTDRFGRRYSASLDWDSASTSDMAL</sequence>
<accession>A0A4Y1WRJ2</accession>
<reference evidence="4" key="1">
    <citation type="submission" date="2019-06" db="EMBL/GenBank/DDBJ databases">
        <title>Alistipes onderdonkii subsp. vulgaris subsp. nov., Alistipes dispar sp. nov. and Alistipes communis sp. nov., isolated from human faeces, and creation of Alistipes onderdonkii subsp. onderdonkii subsp. nov.</title>
        <authorList>
            <person name="Sakamoto M."/>
            <person name="Ikeyama N."/>
            <person name="Ogata Y."/>
            <person name="Suda W."/>
            <person name="Iino T."/>
            <person name="Hattori M."/>
            <person name="Ohkuma M."/>
        </authorList>
    </citation>
    <scope>NUCLEOTIDE SEQUENCE [LARGE SCALE GENOMIC DNA]</scope>
    <source>
        <strain evidence="4">5CBH24</strain>
    </source>
</reference>
<dbReference type="InterPro" id="IPR008969">
    <property type="entry name" value="CarboxyPept-like_regulatory"/>
</dbReference>
<evidence type="ECO:0000313" key="4">
    <source>
        <dbReference type="Proteomes" id="UP000318946"/>
    </source>
</evidence>
<dbReference type="InterPro" id="IPR051918">
    <property type="entry name" value="STPP_CPPED1"/>
</dbReference>
<dbReference type="SUPFAM" id="SSF56300">
    <property type="entry name" value="Metallo-dependent phosphatases"/>
    <property type="match status" value="1"/>
</dbReference>
<feature type="domain" description="Calcineurin-like phosphoesterase C-terminal" evidence="1">
    <location>
        <begin position="357"/>
        <end position="515"/>
    </location>
</feature>
<dbReference type="InterPro" id="IPR029052">
    <property type="entry name" value="Metallo-depent_PP-like"/>
</dbReference>
<evidence type="ECO:0000259" key="1">
    <source>
        <dbReference type="Pfam" id="PF16370"/>
    </source>
</evidence>
<dbReference type="OrthoDB" id="1776264at2"/>
<dbReference type="InterPro" id="IPR032288">
    <property type="entry name" value="Metallophos_C"/>
</dbReference>
<dbReference type="InterPro" id="IPR032285">
    <property type="entry name" value="Metallophos_N"/>
</dbReference>
<gene>
    <name evidence="3" type="ORF">A5CBH24_08250</name>
</gene>
<evidence type="ECO:0000259" key="2">
    <source>
        <dbReference type="Pfam" id="PF16371"/>
    </source>
</evidence>
<dbReference type="RefSeq" id="WP_141412300.1">
    <property type="nucleotide sequence ID" value="NZ_AP019735.1"/>
</dbReference>
<dbReference type="AlphaFoldDB" id="A0A4Y1WRJ2"/>
<dbReference type="KEGG" id="acou:A5CBH24_08250"/>
<dbReference type="Pfam" id="PF16371">
    <property type="entry name" value="MetallophosN"/>
    <property type="match status" value="1"/>
</dbReference>
<feature type="domain" description="Calcineurin-like phosphoesterase N-terminal" evidence="2">
    <location>
        <begin position="47"/>
        <end position="120"/>
    </location>
</feature>
<proteinExistence type="predicted"/>
<dbReference type="Proteomes" id="UP000318946">
    <property type="component" value="Chromosome"/>
</dbReference>
<organism evidence="3 4">
    <name type="scientific">Alistipes communis</name>
    <dbReference type="NCBI Taxonomy" id="2585118"/>
    <lineage>
        <taxon>Bacteria</taxon>
        <taxon>Pseudomonadati</taxon>
        <taxon>Bacteroidota</taxon>
        <taxon>Bacteroidia</taxon>
        <taxon>Bacteroidales</taxon>
        <taxon>Rikenellaceae</taxon>
        <taxon>Alistipes</taxon>
    </lineage>
</organism>
<keyword evidence="4" id="KW-1185">Reference proteome</keyword>
<dbReference type="PANTHER" id="PTHR43143:SF1">
    <property type="entry name" value="SERINE_THREONINE-PROTEIN PHOSPHATASE CPPED1"/>
    <property type="match status" value="1"/>
</dbReference>
<name>A0A4Y1WRJ2_9BACT</name>